<sequence length="466" mass="55028">MFNFKQIIYYENEEKIVIPDWKYQEIINGNIDLLELDKQKKIKHLQYSNIHQSIIIPDQNVNLLNLQTLCILKYDKSQFKVDLDLQKTNQTVLTLLIENFSIKDENALLNFQKLQNLIIEGTDFKDFGLLLQFNLNYLQIKNNSMSFQDKRIITQIFGLKQLYLNQCGFNEVYLLQDLTQLRELTLKNSQLKNSNFVDCSFRLLQKLDVSHNELKSLDNLTLSPCLFELNVSHNKIGKLFYDDVSTNAKIEVLDLSYNKLFDISQLTLFPSLKDLNLESNKLGEKRVQVLKTLQIQTLNLTNIQCRTLNCINTQSTTNIIMKSNIKEYNSTKAFQCLNLRIFNIYSDKIFNNQIQQLKIVSQNCKIGTHTQQYSYLNRLTRYLSRLFYQIKNQCDKKIFQQFLPQVNFQQAINQKQYGYQQKLKQDETTYKLLSINQICLDKQNLSYQLCQRIQYLLNLVNQTGYE</sequence>
<organism evidence="1">
    <name type="scientific">Hexamita inflata</name>
    <dbReference type="NCBI Taxonomy" id="28002"/>
    <lineage>
        <taxon>Eukaryota</taxon>
        <taxon>Metamonada</taxon>
        <taxon>Diplomonadida</taxon>
        <taxon>Hexamitidae</taxon>
        <taxon>Hexamitinae</taxon>
        <taxon>Hexamita</taxon>
    </lineage>
</organism>
<evidence type="ECO:0000313" key="1">
    <source>
        <dbReference type="EMBL" id="CAI9924543.1"/>
    </source>
</evidence>
<dbReference type="EMBL" id="CAXDID020000649">
    <property type="protein sequence ID" value="CAL6108291.1"/>
    <property type="molecule type" value="Genomic_DNA"/>
</dbReference>
<name>A0AA86NSK7_9EUKA</name>
<dbReference type="Proteomes" id="UP001642409">
    <property type="component" value="Unassembled WGS sequence"/>
</dbReference>
<keyword evidence="3" id="KW-1185">Reference proteome</keyword>
<dbReference type="AlphaFoldDB" id="A0AA86NSK7"/>
<proteinExistence type="predicted"/>
<dbReference type="InterPro" id="IPR001611">
    <property type="entry name" value="Leu-rich_rpt"/>
</dbReference>
<dbReference type="Gene3D" id="3.80.10.10">
    <property type="entry name" value="Ribonuclease Inhibitor"/>
    <property type="match status" value="2"/>
</dbReference>
<protein>
    <submittedName>
        <fullName evidence="1">Uncharacterized protein</fullName>
    </submittedName>
</protein>
<dbReference type="InterPro" id="IPR032675">
    <property type="entry name" value="LRR_dom_sf"/>
</dbReference>
<evidence type="ECO:0000313" key="2">
    <source>
        <dbReference type="EMBL" id="CAL6108291.1"/>
    </source>
</evidence>
<gene>
    <name evidence="1" type="ORF">HINF_LOCUS12188</name>
    <name evidence="2" type="ORF">HINF_LOCUS74896</name>
</gene>
<accession>A0AA86NSK7</accession>
<reference evidence="2 3" key="2">
    <citation type="submission" date="2024-07" db="EMBL/GenBank/DDBJ databases">
        <authorList>
            <person name="Akdeniz Z."/>
        </authorList>
    </citation>
    <scope>NUCLEOTIDE SEQUENCE [LARGE SCALE GENOMIC DNA]</scope>
</reference>
<dbReference type="EMBL" id="CATOUU010000315">
    <property type="protein sequence ID" value="CAI9924543.1"/>
    <property type="molecule type" value="Genomic_DNA"/>
</dbReference>
<dbReference type="SUPFAM" id="SSF52058">
    <property type="entry name" value="L domain-like"/>
    <property type="match status" value="1"/>
</dbReference>
<evidence type="ECO:0000313" key="3">
    <source>
        <dbReference type="Proteomes" id="UP001642409"/>
    </source>
</evidence>
<comment type="caution">
    <text evidence="1">The sequence shown here is derived from an EMBL/GenBank/DDBJ whole genome shotgun (WGS) entry which is preliminary data.</text>
</comment>
<dbReference type="PROSITE" id="PS51450">
    <property type="entry name" value="LRR"/>
    <property type="match status" value="2"/>
</dbReference>
<reference evidence="1" key="1">
    <citation type="submission" date="2023-06" db="EMBL/GenBank/DDBJ databases">
        <authorList>
            <person name="Kurt Z."/>
        </authorList>
    </citation>
    <scope>NUCLEOTIDE SEQUENCE</scope>
</reference>